<comment type="caution">
    <text evidence="1">The sequence shown here is derived from an EMBL/GenBank/DDBJ whole genome shotgun (WGS) entry which is preliminary data.</text>
</comment>
<reference evidence="1" key="1">
    <citation type="journal article" date="2023" name="Mol. Phylogenet. Evol.">
        <title>Genome-scale phylogeny and comparative genomics of the fungal order Sordariales.</title>
        <authorList>
            <person name="Hensen N."/>
            <person name="Bonometti L."/>
            <person name="Westerberg I."/>
            <person name="Brannstrom I.O."/>
            <person name="Guillou S."/>
            <person name="Cros-Aarteil S."/>
            <person name="Calhoun S."/>
            <person name="Haridas S."/>
            <person name="Kuo A."/>
            <person name="Mondo S."/>
            <person name="Pangilinan J."/>
            <person name="Riley R."/>
            <person name="LaButti K."/>
            <person name="Andreopoulos B."/>
            <person name="Lipzen A."/>
            <person name="Chen C."/>
            <person name="Yan M."/>
            <person name="Daum C."/>
            <person name="Ng V."/>
            <person name="Clum A."/>
            <person name="Steindorff A."/>
            <person name="Ohm R.A."/>
            <person name="Martin F."/>
            <person name="Silar P."/>
            <person name="Natvig D.O."/>
            <person name="Lalanne C."/>
            <person name="Gautier V."/>
            <person name="Ament-Velasquez S.L."/>
            <person name="Kruys A."/>
            <person name="Hutchinson M.I."/>
            <person name="Powell A.J."/>
            <person name="Barry K."/>
            <person name="Miller A.N."/>
            <person name="Grigoriev I.V."/>
            <person name="Debuchy R."/>
            <person name="Gladieux P."/>
            <person name="Hiltunen Thoren M."/>
            <person name="Johannesson H."/>
        </authorList>
    </citation>
    <scope>NUCLEOTIDE SEQUENCE</scope>
    <source>
        <strain evidence="1">CBS 538.74</strain>
    </source>
</reference>
<dbReference type="Proteomes" id="UP001302745">
    <property type="component" value="Unassembled WGS sequence"/>
</dbReference>
<gene>
    <name evidence="1" type="ORF">C8A00DRAFT_16102</name>
</gene>
<dbReference type="AlphaFoldDB" id="A0AAN6VK47"/>
<accession>A0AAN6VK47</accession>
<protein>
    <submittedName>
        <fullName evidence="1">Uncharacterized protein</fullName>
    </submittedName>
</protein>
<evidence type="ECO:0000313" key="1">
    <source>
        <dbReference type="EMBL" id="KAK4152614.1"/>
    </source>
</evidence>
<name>A0AAN6VK47_9PEZI</name>
<proteinExistence type="predicted"/>
<dbReference type="EMBL" id="MU856968">
    <property type="protein sequence ID" value="KAK4152614.1"/>
    <property type="molecule type" value="Genomic_DNA"/>
</dbReference>
<evidence type="ECO:0000313" key="2">
    <source>
        <dbReference type="Proteomes" id="UP001302745"/>
    </source>
</evidence>
<organism evidence="1 2">
    <name type="scientific">Chaetomidium leptoderma</name>
    <dbReference type="NCBI Taxonomy" id="669021"/>
    <lineage>
        <taxon>Eukaryota</taxon>
        <taxon>Fungi</taxon>
        <taxon>Dikarya</taxon>
        <taxon>Ascomycota</taxon>
        <taxon>Pezizomycotina</taxon>
        <taxon>Sordariomycetes</taxon>
        <taxon>Sordariomycetidae</taxon>
        <taxon>Sordariales</taxon>
        <taxon>Chaetomiaceae</taxon>
        <taxon>Chaetomidium</taxon>
    </lineage>
</organism>
<keyword evidence="2" id="KW-1185">Reference proteome</keyword>
<reference evidence="1" key="2">
    <citation type="submission" date="2023-05" db="EMBL/GenBank/DDBJ databases">
        <authorList>
            <consortium name="Lawrence Berkeley National Laboratory"/>
            <person name="Steindorff A."/>
            <person name="Hensen N."/>
            <person name="Bonometti L."/>
            <person name="Westerberg I."/>
            <person name="Brannstrom I.O."/>
            <person name="Guillou S."/>
            <person name="Cros-Aarteil S."/>
            <person name="Calhoun S."/>
            <person name="Haridas S."/>
            <person name="Kuo A."/>
            <person name="Mondo S."/>
            <person name="Pangilinan J."/>
            <person name="Riley R."/>
            <person name="Labutti K."/>
            <person name="Andreopoulos B."/>
            <person name="Lipzen A."/>
            <person name="Chen C."/>
            <person name="Yanf M."/>
            <person name="Daum C."/>
            <person name="Ng V."/>
            <person name="Clum A."/>
            <person name="Ohm R."/>
            <person name="Martin F."/>
            <person name="Silar P."/>
            <person name="Natvig D."/>
            <person name="Lalanne C."/>
            <person name="Gautier V."/>
            <person name="Ament-Velasquez S.L."/>
            <person name="Kruys A."/>
            <person name="Hutchinson M.I."/>
            <person name="Powell A.J."/>
            <person name="Barry K."/>
            <person name="Miller A.N."/>
            <person name="Grigoriev I.V."/>
            <person name="Debuchy R."/>
            <person name="Gladieux P."/>
            <person name="Thoren M.H."/>
            <person name="Johannesson H."/>
        </authorList>
    </citation>
    <scope>NUCLEOTIDE SEQUENCE</scope>
    <source>
        <strain evidence="1">CBS 538.74</strain>
    </source>
</reference>
<sequence>MDTTVADLVYVDPVNPIHDTGYRTQTDKAWARAYHPIRNLVVHTRVGQDRQTYSSFDAAFHSWDEDDTLRMACAAAPPNQRAWRLETEADCELWFHTEISNIVLAAWNEYRGVTQSSHIKPPRTDRIPEEVDSTYTVKVRNERTVLAIGEMKRNLVENVRWQQGSLGGSMGQVKLSQELRGYADKYQCPHVFCFDGKTLVLLQFRANRLEDIREEHCPVDCWVFPRDSSTIPLRYALYMLLVQGFRRFQGAYAQPLTVGGLAPQSRQFFDGLPVWTSADGDPVLEHPGGYQRSVDPDSGALRWTHPENDDLVWETEAFWGEHAAP</sequence>